<dbReference type="GO" id="GO:0006221">
    <property type="term" value="P:pyrimidine nucleotide biosynthetic process"/>
    <property type="evidence" value="ECO:0007669"/>
    <property type="project" value="UniProtKB-KW"/>
</dbReference>
<dbReference type="PANTHER" id="PTHR48109">
    <property type="entry name" value="DIHYDROOROTATE DEHYDROGENASE (QUINONE), MITOCHONDRIAL-RELATED"/>
    <property type="match status" value="1"/>
</dbReference>
<evidence type="ECO:0000256" key="4">
    <source>
        <dbReference type="ARBA" id="ARBA00022643"/>
    </source>
</evidence>
<proteinExistence type="predicted"/>
<comment type="cofactor">
    <cofactor evidence="1">
        <name>FMN</name>
        <dbReference type="ChEBI" id="CHEBI:58210"/>
    </cofactor>
</comment>
<evidence type="ECO:0000256" key="1">
    <source>
        <dbReference type="ARBA" id="ARBA00001917"/>
    </source>
</evidence>
<dbReference type="GO" id="GO:0006207">
    <property type="term" value="P:'de novo' pyrimidine nucleobase biosynthetic process"/>
    <property type="evidence" value="ECO:0007669"/>
    <property type="project" value="TreeGrafter"/>
</dbReference>
<evidence type="ECO:0000313" key="9">
    <source>
        <dbReference type="Proteomes" id="UP000469559"/>
    </source>
</evidence>
<dbReference type="Proteomes" id="UP000469559">
    <property type="component" value="Unassembled WGS sequence"/>
</dbReference>
<comment type="caution">
    <text evidence="8">The sequence shown here is derived from an EMBL/GenBank/DDBJ whole genome shotgun (WGS) entry which is preliminary data.</text>
</comment>
<dbReference type="GO" id="GO:0004152">
    <property type="term" value="F:dihydroorotate dehydrogenase activity"/>
    <property type="evidence" value="ECO:0007669"/>
    <property type="project" value="TreeGrafter"/>
</dbReference>
<reference evidence="8 9" key="1">
    <citation type="submission" date="2018-05" db="EMBL/GenBank/DDBJ databases">
        <title>Whole genome sequencing for identification of molecular markers to develop diagnostic detection tools for the regulated plant pathogen Lachnellula willkommii.</title>
        <authorList>
            <person name="Giroux E."/>
            <person name="Bilodeau G."/>
        </authorList>
    </citation>
    <scope>NUCLEOTIDE SEQUENCE [LARGE SCALE GENOMIC DNA]</scope>
    <source>
        <strain evidence="8 9">CBS 203.66</strain>
    </source>
</reference>
<keyword evidence="6" id="KW-0560">Oxidoreductase</keyword>
<dbReference type="Gene3D" id="3.20.20.70">
    <property type="entry name" value="Aldolase class I"/>
    <property type="match status" value="1"/>
</dbReference>
<protein>
    <submittedName>
        <fullName evidence="8">Dihydroorotate dehydrogenase A (Fumarate)</fullName>
    </submittedName>
</protein>
<evidence type="ECO:0000259" key="7">
    <source>
        <dbReference type="Pfam" id="PF01180"/>
    </source>
</evidence>
<name>A0A8T9BBP5_9HELO</name>
<evidence type="ECO:0000256" key="3">
    <source>
        <dbReference type="ARBA" id="ARBA00022630"/>
    </source>
</evidence>
<dbReference type="OrthoDB" id="14784at2759"/>
<dbReference type="GO" id="GO:0005737">
    <property type="term" value="C:cytoplasm"/>
    <property type="evidence" value="ECO:0007669"/>
    <property type="project" value="InterPro"/>
</dbReference>
<evidence type="ECO:0000256" key="5">
    <source>
        <dbReference type="ARBA" id="ARBA00022975"/>
    </source>
</evidence>
<dbReference type="InterPro" id="IPR005720">
    <property type="entry name" value="Dihydroorotate_DH_cat"/>
</dbReference>
<comment type="pathway">
    <text evidence="2">Pyrimidine metabolism; UMP biosynthesis via de novo pathway.</text>
</comment>
<gene>
    <name evidence="8" type="primary">pyrDA</name>
    <name evidence="8" type="ORF">LARI1_G006328</name>
</gene>
<keyword evidence="5" id="KW-0665">Pyrimidine biosynthesis</keyword>
<keyword evidence="9" id="KW-1185">Reference proteome</keyword>
<keyword evidence="3" id="KW-0285">Flavoprotein</keyword>
<dbReference type="Pfam" id="PF01180">
    <property type="entry name" value="DHO_dh"/>
    <property type="match status" value="1"/>
</dbReference>
<dbReference type="EMBL" id="QGMF01000448">
    <property type="protein sequence ID" value="TVY15803.1"/>
    <property type="molecule type" value="Genomic_DNA"/>
</dbReference>
<sequence>MSPSPLGAFEISPPLLNSSNPWATTEADLKALYSCPHTGAVTTRTSLWSGFSQHPSTHQYSFFSSSLGHATAAIDTSGAEGRGGVRELEGSSLNTLGYSPIPFEAYIAMLVRMNDAGVLNNATPKPFIVSVTGTADEVGRCYTYMARTLHEHKEGGLQLMMEINLSCPNIPDKPPPAYDSRSLIEYITVLRNAKSLSESQNHPSLHIGIKTPPYTHRAQFRALIDALEDPETLDSCPVSFITATNTLGSCLVLREDGTPALGSVSGEGIGGMAGEALHALSLGNVRIIRGMLDACGRAEVRRIGIIVSSLAQAHNLCIPSPSSKTGPRSSQLKHCAKEILAPRLQPHCQHLLVSADRHPLPSGAKDTDYGGWAWKASVKAARSKSSELAGR</sequence>
<keyword evidence="4" id="KW-0288">FMN</keyword>
<evidence type="ECO:0000256" key="2">
    <source>
        <dbReference type="ARBA" id="ARBA00004725"/>
    </source>
</evidence>
<dbReference type="SUPFAM" id="SSF51395">
    <property type="entry name" value="FMN-linked oxidoreductases"/>
    <property type="match status" value="1"/>
</dbReference>
<dbReference type="InterPro" id="IPR050074">
    <property type="entry name" value="DHO_dehydrogenase"/>
</dbReference>
<dbReference type="PANTHER" id="PTHR48109:SF1">
    <property type="entry name" value="DIHYDROOROTATE DEHYDROGENASE (FUMARATE)"/>
    <property type="match status" value="1"/>
</dbReference>
<organism evidence="8 9">
    <name type="scientific">Lachnellula arida</name>
    <dbReference type="NCBI Taxonomy" id="1316785"/>
    <lineage>
        <taxon>Eukaryota</taxon>
        <taxon>Fungi</taxon>
        <taxon>Dikarya</taxon>
        <taxon>Ascomycota</taxon>
        <taxon>Pezizomycotina</taxon>
        <taxon>Leotiomycetes</taxon>
        <taxon>Helotiales</taxon>
        <taxon>Lachnaceae</taxon>
        <taxon>Lachnellula</taxon>
    </lineage>
</organism>
<accession>A0A8T9BBP5</accession>
<dbReference type="AlphaFoldDB" id="A0A8T9BBP5"/>
<dbReference type="InterPro" id="IPR013785">
    <property type="entry name" value="Aldolase_TIM"/>
</dbReference>
<evidence type="ECO:0000313" key="8">
    <source>
        <dbReference type="EMBL" id="TVY15803.1"/>
    </source>
</evidence>
<feature type="domain" description="Dihydroorotate dehydrogenase catalytic" evidence="7">
    <location>
        <begin position="86"/>
        <end position="293"/>
    </location>
</feature>
<evidence type="ECO:0000256" key="6">
    <source>
        <dbReference type="ARBA" id="ARBA00023002"/>
    </source>
</evidence>